<sequence>MPLETKAQRRESQGPIDAMARKSACPTILESVRAVWLASVPKFCIRLQHTQYTSFNTLSYHYSTATPQNHYKPRFHLRPVVVAVAAWPTGTRPHQLDEGLQHSSADTWMRCRPAPSTQKRLPPHTTTTGVDVI</sequence>
<keyword evidence="3" id="KW-1185">Reference proteome</keyword>
<dbReference type="EMBL" id="VSRR010000375">
    <property type="protein sequence ID" value="MPC14744.1"/>
    <property type="molecule type" value="Genomic_DNA"/>
</dbReference>
<accession>A0A5B7D1D5</accession>
<evidence type="ECO:0000313" key="2">
    <source>
        <dbReference type="EMBL" id="MPC14744.1"/>
    </source>
</evidence>
<evidence type="ECO:0000256" key="1">
    <source>
        <dbReference type="SAM" id="MobiDB-lite"/>
    </source>
</evidence>
<protein>
    <submittedName>
        <fullName evidence="2">Uncharacterized protein</fullName>
    </submittedName>
</protein>
<evidence type="ECO:0000313" key="3">
    <source>
        <dbReference type="Proteomes" id="UP000324222"/>
    </source>
</evidence>
<dbReference type="Proteomes" id="UP000324222">
    <property type="component" value="Unassembled WGS sequence"/>
</dbReference>
<proteinExistence type="predicted"/>
<feature type="region of interest" description="Disordered" evidence="1">
    <location>
        <begin position="113"/>
        <end position="133"/>
    </location>
</feature>
<reference evidence="2 3" key="1">
    <citation type="submission" date="2019-05" db="EMBL/GenBank/DDBJ databases">
        <title>Another draft genome of Portunus trituberculatus and its Hox gene families provides insights of decapod evolution.</title>
        <authorList>
            <person name="Jeong J.-H."/>
            <person name="Song I."/>
            <person name="Kim S."/>
            <person name="Choi T."/>
            <person name="Kim D."/>
            <person name="Ryu S."/>
            <person name="Kim W."/>
        </authorList>
    </citation>
    <scope>NUCLEOTIDE SEQUENCE [LARGE SCALE GENOMIC DNA]</scope>
    <source>
        <tissue evidence="2">Muscle</tissue>
    </source>
</reference>
<comment type="caution">
    <text evidence="2">The sequence shown here is derived from an EMBL/GenBank/DDBJ whole genome shotgun (WGS) entry which is preliminary data.</text>
</comment>
<organism evidence="2 3">
    <name type="scientific">Portunus trituberculatus</name>
    <name type="common">Swimming crab</name>
    <name type="synonym">Neptunus trituberculatus</name>
    <dbReference type="NCBI Taxonomy" id="210409"/>
    <lineage>
        <taxon>Eukaryota</taxon>
        <taxon>Metazoa</taxon>
        <taxon>Ecdysozoa</taxon>
        <taxon>Arthropoda</taxon>
        <taxon>Crustacea</taxon>
        <taxon>Multicrustacea</taxon>
        <taxon>Malacostraca</taxon>
        <taxon>Eumalacostraca</taxon>
        <taxon>Eucarida</taxon>
        <taxon>Decapoda</taxon>
        <taxon>Pleocyemata</taxon>
        <taxon>Brachyura</taxon>
        <taxon>Eubrachyura</taxon>
        <taxon>Portunoidea</taxon>
        <taxon>Portunidae</taxon>
        <taxon>Portuninae</taxon>
        <taxon>Portunus</taxon>
    </lineage>
</organism>
<name>A0A5B7D1D5_PORTR</name>
<feature type="compositionally biased region" description="Polar residues" evidence="1">
    <location>
        <begin position="115"/>
        <end position="133"/>
    </location>
</feature>
<dbReference type="AlphaFoldDB" id="A0A5B7D1D5"/>
<gene>
    <name evidence="2" type="ORF">E2C01_007515</name>
</gene>